<dbReference type="PANTHER" id="PTHR43098">
    <property type="entry name" value="L-ORNITHINE N(5)-MONOOXYGENASE-RELATED"/>
    <property type="match status" value="1"/>
</dbReference>
<sequence>MIAKDTHYDAIVVGAGFGGIYMLKKLIDQGLRVKVLDAAGDVGGTWYCWDKEDLLEYHWDEHYIKQPQALAYLEHIVERHNLRQYMQFDTELTSAQYNEDTNAWEVSTSTNETFTCHYLVTALGLLSKRNFPAIHGLDKFKGEKYHTGGWPKTYDFKGKRVGIIGNGSTGVQVITQLGKEKQVAKLISFQRSPQYSVPSGDGPVSPTYRSQINENYESIWSQVRNSAVGFGFEESTVPCMSVTPAERQAKFQEAWDKGNGFRFMFWTFNDLTMDPAANDEACNFIKSKIKETVKDQEKARKLLPNEYYARRPLCDAGYYQVFNQDFVDVVALKEEPIVRMTENGIETTKGHYDLDVLIFATGFDAVDGNYTRVAVKGRNSESLSEHWATVGPESYMGVSVANFPNLFMITGPNGPFSNIPPAIEIHVEFIADTIALAEKNHQHQTQPQPNNEKGSIVEATLEAERGWTDLCNEYSKDSLFRKSPSWIFGANVPGKKYSSLFFFGGLKDYREKLQKMVDGGYVGYKPF</sequence>
<evidence type="ECO:0000313" key="5">
    <source>
        <dbReference type="EMBL" id="KAK5085941.1"/>
    </source>
</evidence>
<keyword evidence="1" id="KW-0285">Flavoprotein</keyword>
<evidence type="ECO:0000256" key="2">
    <source>
        <dbReference type="ARBA" id="ARBA00022827"/>
    </source>
</evidence>
<keyword evidence="3" id="KW-0521">NADP</keyword>
<keyword evidence="6" id="KW-1185">Reference proteome</keyword>
<proteinExistence type="predicted"/>
<dbReference type="EMBL" id="JAVRRJ010000004">
    <property type="protein sequence ID" value="KAK5085941.1"/>
    <property type="molecule type" value="Genomic_DNA"/>
</dbReference>
<dbReference type="Proteomes" id="UP001309876">
    <property type="component" value="Unassembled WGS sequence"/>
</dbReference>
<dbReference type="InterPro" id="IPR036188">
    <property type="entry name" value="FAD/NAD-bd_sf"/>
</dbReference>
<dbReference type="GO" id="GO:0050660">
    <property type="term" value="F:flavin adenine dinucleotide binding"/>
    <property type="evidence" value="ECO:0007669"/>
    <property type="project" value="InterPro"/>
</dbReference>
<evidence type="ECO:0000313" key="6">
    <source>
        <dbReference type="Proteomes" id="UP001309876"/>
    </source>
</evidence>
<dbReference type="GO" id="GO:0050661">
    <property type="term" value="F:NADP binding"/>
    <property type="evidence" value="ECO:0007669"/>
    <property type="project" value="InterPro"/>
</dbReference>
<gene>
    <name evidence="5" type="ORF">LTR05_005231</name>
</gene>
<evidence type="ECO:0000256" key="3">
    <source>
        <dbReference type="ARBA" id="ARBA00022857"/>
    </source>
</evidence>
<dbReference type="InterPro" id="IPR050775">
    <property type="entry name" value="FAD-binding_Monooxygenases"/>
</dbReference>
<dbReference type="InterPro" id="IPR020946">
    <property type="entry name" value="Flavin_mOase-like"/>
</dbReference>
<evidence type="ECO:0000256" key="1">
    <source>
        <dbReference type="ARBA" id="ARBA00022630"/>
    </source>
</evidence>
<dbReference type="SUPFAM" id="SSF51905">
    <property type="entry name" value="FAD/NAD(P)-binding domain"/>
    <property type="match status" value="2"/>
</dbReference>
<evidence type="ECO:0008006" key="7">
    <source>
        <dbReference type="Google" id="ProtNLM"/>
    </source>
</evidence>
<dbReference type="Pfam" id="PF00743">
    <property type="entry name" value="FMO-like"/>
    <property type="match status" value="1"/>
</dbReference>
<accession>A0AAN7T051</accession>
<dbReference type="PANTHER" id="PTHR43098:SF5">
    <property type="entry name" value="DUAL-FUNCTIONAL MONOOXYGENASE_METHYLTRANSFERASE PSOF"/>
    <property type="match status" value="1"/>
</dbReference>
<reference evidence="5 6" key="1">
    <citation type="submission" date="2023-08" db="EMBL/GenBank/DDBJ databases">
        <title>Black Yeasts Isolated from many extreme environments.</title>
        <authorList>
            <person name="Coleine C."/>
            <person name="Stajich J.E."/>
            <person name="Selbmann L."/>
        </authorList>
    </citation>
    <scope>NUCLEOTIDE SEQUENCE [LARGE SCALE GENOMIC DNA]</scope>
    <source>
        <strain evidence="5 6">CCFEE 5910</strain>
    </source>
</reference>
<name>A0AAN7T051_9EURO</name>
<keyword evidence="2" id="KW-0274">FAD</keyword>
<evidence type="ECO:0000256" key="4">
    <source>
        <dbReference type="ARBA" id="ARBA00023002"/>
    </source>
</evidence>
<organism evidence="5 6">
    <name type="scientific">Lithohypha guttulata</name>
    <dbReference type="NCBI Taxonomy" id="1690604"/>
    <lineage>
        <taxon>Eukaryota</taxon>
        <taxon>Fungi</taxon>
        <taxon>Dikarya</taxon>
        <taxon>Ascomycota</taxon>
        <taxon>Pezizomycotina</taxon>
        <taxon>Eurotiomycetes</taxon>
        <taxon>Chaetothyriomycetidae</taxon>
        <taxon>Chaetothyriales</taxon>
        <taxon>Trichomeriaceae</taxon>
        <taxon>Lithohypha</taxon>
    </lineage>
</organism>
<protein>
    <recommendedName>
        <fullName evidence="7">Cyclohexanone monooxygenase</fullName>
    </recommendedName>
</protein>
<comment type="caution">
    <text evidence="5">The sequence shown here is derived from an EMBL/GenBank/DDBJ whole genome shotgun (WGS) entry which is preliminary data.</text>
</comment>
<dbReference type="Gene3D" id="3.50.50.60">
    <property type="entry name" value="FAD/NAD(P)-binding domain"/>
    <property type="match status" value="2"/>
</dbReference>
<dbReference type="AlphaFoldDB" id="A0AAN7T051"/>
<dbReference type="GO" id="GO:0004499">
    <property type="term" value="F:N,N-dimethylaniline monooxygenase activity"/>
    <property type="evidence" value="ECO:0007669"/>
    <property type="project" value="InterPro"/>
</dbReference>
<keyword evidence="4" id="KW-0560">Oxidoreductase</keyword>